<name>A0AAU9J6Y1_9CILI</name>
<organism evidence="3 4">
    <name type="scientific">Blepharisma stoltei</name>
    <dbReference type="NCBI Taxonomy" id="1481888"/>
    <lineage>
        <taxon>Eukaryota</taxon>
        <taxon>Sar</taxon>
        <taxon>Alveolata</taxon>
        <taxon>Ciliophora</taxon>
        <taxon>Postciliodesmatophora</taxon>
        <taxon>Heterotrichea</taxon>
        <taxon>Heterotrichida</taxon>
        <taxon>Blepharismidae</taxon>
        <taxon>Blepharisma</taxon>
    </lineage>
</organism>
<reference evidence="3" key="1">
    <citation type="submission" date="2021-09" db="EMBL/GenBank/DDBJ databases">
        <authorList>
            <consortium name="AG Swart"/>
            <person name="Singh M."/>
            <person name="Singh A."/>
            <person name="Seah K."/>
            <person name="Emmerich C."/>
        </authorList>
    </citation>
    <scope>NUCLEOTIDE SEQUENCE</scope>
    <source>
        <strain evidence="3">ATCC30299</strain>
    </source>
</reference>
<feature type="region of interest" description="Disordered" evidence="2">
    <location>
        <begin position="308"/>
        <end position="327"/>
    </location>
</feature>
<keyword evidence="4" id="KW-1185">Reference proteome</keyword>
<evidence type="ECO:0000313" key="4">
    <source>
        <dbReference type="Proteomes" id="UP001162131"/>
    </source>
</evidence>
<feature type="region of interest" description="Disordered" evidence="2">
    <location>
        <begin position="152"/>
        <end position="183"/>
    </location>
</feature>
<gene>
    <name evidence="3" type="ORF">BSTOLATCC_MIC27642</name>
</gene>
<sequence length="573" mass="65834">MAEKEFNSKQPAYLYSAKSDLESNQDSQDLFSIKRESDVTSESRDIKRRVSWGNYRVRQYLQTTEESPLEGGRYPLIEDEDLLQAPLGSASPIEDPQLSQLFHESAKQDETYKRKQANSPSDMDISEIMSPPSKPILKPERTGRELIEEFNQSLESPPVYMNCEEDTPEESRYERPDPGMPALLIKCDNTPSQACSQDNAPRFPNLLTPVKEEDSESMQICSSGDTLVSPSIGRFKDISNRQSTPYINVKENSPVSVKSEASSKSVVKPILKRNEEEKKIEETPQIAEKVSLVSSKLDTSKLTPLKPIPWKANFPPNSSGRKTPKLDPFKERKIQDLKDRLEDAKKSLEHALYEKESLESLSNGLVYLLKEQDNKIERAISGLISENRQKEKSAEAVINSQIENLSRDILELKERDRWYLTYHHSYGDKEIKAFRHIPSLLNSPWYSKLYMVLIGQETGYEVSVKIMDGFDDEIFEKLWEKFSKFLNKYLSHNKEEFILENAAHYWHSFISLQEAFFKLKMAFEISEILTTDTSLIIKGTAGDQKWETGFSFISIDKDWDLFKSSLRNLGLEI</sequence>
<feature type="coiled-coil region" evidence="1">
    <location>
        <begin position="331"/>
        <end position="361"/>
    </location>
</feature>
<keyword evidence="1" id="KW-0175">Coiled coil</keyword>
<feature type="region of interest" description="Disordered" evidence="2">
    <location>
        <begin position="105"/>
        <end position="138"/>
    </location>
</feature>
<dbReference type="EMBL" id="CAJZBQ010000027">
    <property type="protein sequence ID" value="CAG9321071.1"/>
    <property type="molecule type" value="Genomic_DNA"/>
</dbReference>
<evidence type="ECO:0000256" key="1">
    <source>
        <dbReference type="SAM" id="Coils"/>
    </source>
</evidence>
<dbReference type="Proteomes" id="UP001162131">
    <property type="component" value="Unassembled WGS sequence"/>
</dbReference>
<dbReference type="AlphaFoldDB" id="A0AAU9J6Y1"/>
<protein>
    <submittedName>
        <fullName evidence="3">Uncharacterized protein</fullName>
    </submittedName>
</protein>
<evidence type="ECO:0000256" key="2">
    <source>
        <dbReference type="SAM" id="MobiDB-lite"/>
    </source>
</evidence>
<comment type="caution">
    <text evidence="3">The sequence shown here is derived from an EMBL/GenBank/DDBJ whole genome shotgun (WGS) entry which is preliminary data.</text>
</comment>
<evidence type="ECO:0000313" key="3">
    <source>
        <dbReference type="EMBL" id="CAG9321071.1"/>
    </source>
</evidence>
<accession>A0AAU9J6Y1</accession>
<proteinExistence type="predicted"/>